<feature type="domain" description="RRM" evidence="3">
    <location>
        <begin position="253"/>
        <end position="329"/>
    </location>
</feature>
<dbReference type="InterPro" id="IPR035979">
    <property type="entry name" value="RBD_domain_sf"/>
</dbReference>
<dbReference type="InterPro" id="IPR011990">
    <property type="entry name" value="TPR-like_helical_dom_sf"/>
</dbReference>
<dbReference type="SMART" id="SM00360">
    <property type="entry name" value="RRM"/>
    <property type="match status" value="1"/>
</dbReference>
<dbReference type="PROSITE" id="PS50102">
    <property type="entry name" value="RRM"/>
    <property type="match status" value="1"/>
</dbReference>
<evidence type="ECO:0000313" key="4">
    <source>
        <dbReference type="EMBL" id="CBK20634.2"/>
    </source>
</evidence>
<reference evidence="4" key="1">
    <citation type="submission" date="2010-02" db="EMBL/GenBank/DDBJ databases">
        <title>Sequencing and annotation of the Blastocystis hominis genome.</title>
        <authorList>
            <person name="Wincker P."/>
        </authorList>
    </citation>
    <scope>NUCLEOTIDE SEQUENCE</scope>
    <source>
        <strain evidence="4">Singapore isolate B</strain>
    </source>
</reference>
<organism evidence="4">
    <name type="scientific">Blastocystis hominis</name>
    <dbReference type="NCBI Taxonomy" id="12968"/>
    <lineage>
        <taxon>Eukaryota</taxon>
        <taxon>Sar</taxon>
        <taxon>Stramenopiles</taxon>
        <taxon>Bigyra</taxon>
        <taxon>Opalozoa</taxon>
        <taxon>Opalinata</taxon>
        <taxon>Blastocystidae</taxon>
        <taxon>Blastocystis</taxon>
    </lineage>
</organism>
<name>D8LYH9_BLAHO</name>
<feature type="region of interest" description="Disordered" evidence="2">
    <location>
        <begin position="321"/>
        <end position="345"/>
    </location>
</feature>
<evidence type="ECO:0000313" key="5">
    <source>
        <dbReference type="Proteomes" id="UP000008312"/>
    </source>
</evidence>
<accession>D8LYH9</accession>
<feature type="region of interest" description="Disordered" evidence="2">
    <location>
        <begin position="180"/>
        <end position="249"/>
    </location>
</feature>
<dbReference type="Pfam" id="PF00076">
    <property type="entry name" value="RRM_1"/>
    <property type="match status" value="1"/>
</dbReference>
<sequence>MLLTELTQTVNQQVLGSYYEYLRFYLACLASYRRRVVLREEGAESALREYCGRCVDWLRELNKEWYDGIFELQKAVSQVYLTVLHEEELAYRIWEGILKFHSREFGYWSEYIQFDRAYNQSKQARALYKRAAAAVSDNLEFVLCAWEEFERNFGTLETWSEFSRKSRRFRELAMEKEEKERRAMETVNVESKEDKEKEEEGEDEDEDEEKSAAKRKSPMEREEIPAKRENVETATQKKKMLREKKQDADVQHRTVFVNNLSFAASEEDVQERFQQYGEIVEVTIVRNNHGKSRGFGYVEFSTEEAAESALVENGKMLKSRKMEVKKSVPQNERKTEKQENQNTPPVVNTIFVSGLPSGVSEYEFSVFFSKVGSEGVDLCLSVERS</sequence>
<dbReference type="AlphaFoldDB" id="D8LYH9"/>
<dbReference type="Gene3D" id="3.30.70.330">
    <property type="match status" value="1"/>
</dbReference>
<keyword evidence="5" id="KW-1185">Reference proteome</keyword>
<dbReference type="PANTHER" id="PTHR48035:SF2">
    <property type="entry name" value="RNA-BINDING REGION RNP-1 DOMAIN-CONTAINING PROTEIN"/>
    <property type="match status" value="1"/>
</dbReference>
<dbReference type="Proteomes" id="UP000008312">
    <property type="component" value="Unassembled WGS sequence"/>
</dbReference>
<dbReference type="OrthoDB" id="4726at2759"/>
<dbReference type="InterPro" id="IPR053260">
    <property type="entry name" value="hnRNP"/>
</dbReference>
<dbReference type="InterPro" id="IPR000504">
    <property type="entry name" value="RRM_dom"/>
</dbReference>
<evidence type="ECO:0000256" key="1">
    <source>
        <dbReference type="PROSITE-ProRule" id="PRU00176"/>
    </source>
</evidence>
<dbReference type="Gene3D" id="1.25.40.10">
    <property type="entry name" value="Tetratricopeptide repeat domain"/>
    <property type="match status" value="1"/>
</dbReference>
<feature type="compositionally biased region" description="Acidic residues" evidence="2">
    <location>
        <begin position="196"/>
        <end position="209"/>
    </location>
</feature>
<dbReference type="EMBL" id="FN668639">
    <property type="protein sequence ID" value="CBK20634.2"/>
    <property type="molecule type" value="Genomic_DNA"/>
</dbReference>
<dbReference type="InterPro" id="IPR012677">
    <property type="entry name" value="Nucleotide-bd_a/b_plait_sf"/>
</dbReference>
<evidence type="ECO:0000259" key="3">
    <source>
        <dbReference type="PROSITE" id="PS50102"/>
    </source>
</evidence>
<feature type="compositionally biased region" description="Basic and acidic residues" evidence="2">
    <location>
        <begin position="321"/>
        <end position="339"/>
    </location>
</feature>
<dbReference type="CDD" id="cd00590">
    <property type="entry name" value="RRM_SF"/>
    <property type="match status" value="1"/>
</dbReference>
<dbReference type="SUPFAM" id="SSF48452">
    <property type="entry name" value="TPR-like"/>
    <property type="match status" value="1"/>
</dbReference>
<dbReference type="PANTHER" id="PTHR48035">
    <property type="entry name" value="HETEROGENEOUS NUCLEAR RIBONUCLEOPROTEIN 1"/>
    <property type="match status" value="1"/>
</dbReference>
<protein>
    <recommendedName>
        <fullName evidence="3">RRM domain-containing protein</fullName>
    </recommendedName>
</protein>
<dbReference type="RefSeq" id="XP_012894682.1">
    <property type="nucleotide sequence ID" value="XM_013039228.1"/>
</dbReference>
<feature type="compositionally biased region" description="Basic and acidic residues" evidence="2">
    <location>
        <begin position="217"/>
        <end position="231"/>
    </location>
</feature>
<evidence type="ECO:0000256" key="2">
    <source>
        <dbReference type="SAM" id="MobiDB-lite"/>
    </source>
</evidence>
<dbReference type="InParanoid" id="D8LYH9"/>
<dbReference type="GO" id="GO:0003723">
    <property type="term" value="F:RNA binding"/>
    <property type="evidence" value="ECO:0007669"/>
    <property type="project" value="UniProtKB-UniRule"/>
</dbReference>
<dbReference type="GeneID" id="24918221"/>
<feature type="compositionally biased region" description="Basic and acidic residues" evidence="2">
    <location>
        <begin position="180"/>
        <end position="195"/>
    </location>
</feature>
<gene>
    <name evidence="4" type="ORF">GSBLH_T00000934001</name>
</gene>
<keyword evidence="1" id="KW-0694">RNA-binding</keyword>
<proteinExistence type="predicted"/>
<dbReference type="SUPFAM" id="SSF54928">
    <property type="entry name" value="RNA-binding domain, RBD"/>
    <property type="match status" value="1"/>
</dbReference>